<keyword evidence="2" id="KW-1185">Reference proteome</keyword>
<evidence type="ECO:0000313" key="1">
    <source>
        <dbReference type="EMBL" id="CAJ1925654.1"/>
    </source>
</evidence>
<organism evidence="1 2">
    <name type="scientific">Sphenostylis stenocarpa</name>
    <dbReference type="NCBI Taxonomy" id="92480"/>
    <lineage>
        <taxon>Eukaryota</taxon>
        <taxon>Viridiplantae</taxon>
        <taxon>Streptophyta</taxon>
        <taxon>Embryophyta</taxon>
        <taxon>Tracheophyta</taxon>
        <taxon>Spermatophyta</taxon>
        <taxon>Magnoliopsida</taxon>
        <taxon>eudicotyledons</taxon>
        <taxon>Gunneridae</taxon>
        <taxon>Pentapetalae</taxon>
        <taxon>rosids</taxon>
        <taxon>fabids</taxon>
        <taxon>Fabales</taxon>
        <taxon>Fabaceae</taxon>
        <taxon>Papilionoideae</taxon>
        <taxon>50 kb inversion clade</taxon>
        <taxon>NPAAA clade</taxon>
        <taxon>indigoferoid/millettioid clade</taxon>
        <taxon>Phaseoleae</taxon>
        <taxon>Sphenostylis</taxon>
    </lineage>
</organism>
<proteinExistence type="predicted"/>
<protein>
    <submittedName>
        <fullName evidence="1">Uncharacterized protein</fullName>
    </submittedName>
</protein>
<gene>
    <name evidence="1" type="ORF">AYBTSS11_LOCUS3918</name>
</gene>
<name>A0AA86RT38_9FABA</name>
<dbReference type="Gramene" id="rna-AYBTSS11_LOCUS3918">
    <property type="protein sequence ID" value="CAJ1925654.1"/>
    <property type="gene ID" value="gene-AYBTSS11_LOCUS3918"/>
</dbReference>
<sequence length="167" mass="18288">MAISASIVEERPILWMSTAANTLSAKTPLTNLNKHADGCAVNVLFSFKMSKIIKDDVTDLTVKTPLATLKIFDCPCSEVHISLEIGGGFVRGVFEVNLIEEVVKVPLRGNQIKDNIYLAKERKRRLKREDRGLVSSFVGEDARCCAVLIVMDAEEKGLITPGKVGIS</sequence>
<evidence type="ECO:0000313" key="2">
    <source>
        <dbReference type="Proteomes" id="UP001189624"/>
    </source>
</evidence>
<accession>A0AA86RT38</accession>
<dbReference type="EMBL" id="OY731399">
    <property type="protein sequence ID" value="CAJ1925654.1"/>
    <property type="molecule type" value="Genomic_DNA"/>
</dbReference>
<dbReference type="AlphaFoldDB" id="A0AA86RT38"/>
<reference evidence="1" key="1">
    <citation type="submission" date="2023-10" db="EMBL/GenBank/DDBJ databases">
        <authorList>
            <person name="Domelevo Entfellner J.-B."/>
        </authorList>
    </citation>
    <scope>NUCLEOTIDE SEQUENCE</scope>
</reference>
<dbReference type="Proteomes" id="UP001189624">
    <property type="component" value="Chromosome 2"/>
</dbReference>